<evidence type="ECO:0000313" key="2">
    <source>
        <dbReference type="EMBL" id="KDR71400.1"/>
    </source>
</evidence>
<accession>A0A067SKD3</accession>
<protein>
    <submittedName>
        <fullName evidence="2">Uncharacterized protein</fullName>
    </submittedName>
</protein>
<evidence type="ECO:0000313" key="3">
    <source>
        <dbReference type="Proteomes" id="UP000027222"/>
    </source>
</evidence>
<evidence type="ECO:0000256" key="1">
    <source>
        <dbReference type="SAM" id="MobiDB-lite"/>
    </source>
</evidence>
<feature type="compositionally biased region" description="Low complexity" evidence="1">
    <location>
        <begin position="294"/>
        <end position="306"/>
    </location>
</feature>
<dbReference type="EMBL" id="KL142392">
    <property type="protein sequence ID" value="KDR71400.1"/>
    <property type="molecule type" value="Genomic_DNA"/>
</dbReference>
<feature type="compositionally biased region" description="Polar residues" evidence="1">
    <location>
        <begin position="327"/>
        <end position="342"/>
    </location>
</feature>
<feature type="region of interest" description="Disordered" evidence="1">
    <location>
        <begin position="327"/>
        <end position="353"/>
    </location>
</feature>
<dbReference type="AlphaFoldDB" id="A0A067SKD3"/>
<dbReference type="Proteomes" id="UP000027222">
    <property type="component" value="Unassembled WGS sequence"/>
</dbReference>
<keyword evidence="3" id="KW-1185">Reference proteome</keyword>
<name>A0A067SKD3_GALM3</name>
<feature type="region of interest" description="Disordered" evidence="1">
    <location>
        <begin position="278"/>
        <end position="306"/>
    </location>
</feature>
<dbReference type="HOGENOM" id="CLU_785374_0_0_1"/>
<reference evidence="3" key="1">
    <citation type="journal article" date="2014" name="Proc. Natl. Acad. Sci. U.S.A.">
        <title>Extensive sampling of basidiomycete genomes demonstrates inadequacy of the white-rot/brown-rot paradigm for wood decay fungi.</title>
        <authorList>
            <person name="Riley R."/>
            <person name="Salamov A.A."/>
            <person name="Brown D.W."/>
            <person name="Nagy L.G."/>
            <person name="Floudas D."/>
            <person name="Held B.W."/>
            <person name="Levasseur A."/>
            <person name="Lombard V."/>
            <person name="Morin E."/>
            <person name="Otillar R."/>
            <person name="Lindquist E.A."/>
            <person name="Sun H."/>
            <person name="LaButti K.M."/>
            <person name="Schmutz J."/>
            <person name="Jabbour D."/>
            <person name="Luo H."/>
            <person name="Baker S.E."/>
            <person name="Pisabarro A.G."/>
            <person name="Walton J.D."/>
            <person name="Blanchette R.A."/>
            <person name="Henrissat B."/>
            <person name="Martin F."/>
            <person name="Cullen D."/>
            <person name="Hibbett D.S."/>
            <person name="Grigoriev I.V."/>
        </authorList>
    </citation>
    <scope>NUCLEOTIDE SEQUENCE [LARGE SCALE GENOMIC DNA]</scope>
    <source>
        <strain evidence="3">CBS 339.88</strain>
    </source>
</reference>
<sequence>MTYLRTFRCHAGLGGGGWEEVQGSRGGGRTMKKRARSLGLGYLSFAVPPTRRRGYSQPASLYDGALKLQASRSELGRELHRAVSPSTSTSTSGLNLCLSLINVLFSVIQTRTTLPPYRPPYTPLVLDLSACRASTTKDSGAGPEFGWTPSGLAIRLLRWEVGWIRDVKGEDSTGARAGQGETGRMASMRSFSLCSGADDGGTQKRAGLKECLLLQWTTPAGAGEGDEPASISPLSLDVSRTSRIATAAPARLPPMTWRTPFEPWTLDHGAVAAGVAAGQARRARRSGGGGGATCQGTGSPGAAPPAHLLAAGHYPFQSTAPIIIDPTSTSAGAAPNPNTIDRYTSHAGFRVEA</sequence>
<gene>
    <name evidence="2" type="ORF">GALMADRAFT_143688</name>
</gene>
<organism evidence="2 3">
    <name type="scientific">Galerina marginata (strain CBS 339.88)</name>
    <dbReference type="NCBI Taxonomy" id="685588"/>
    <lineage>
        <taxon>Eukaryota</taxon>
        <taxon>Fungi</taxon>
        <taxon>Dikarya</taxon>
        <taxon>Basidiomycota</taxon>
        <taxon>Agaricomycotina</taxon>
        <taxon>Agaricomycetes</taxon>
        <taxon>Agaricomycetidae</taxon>
        <taxon>Agaricales</taxon>
        <taxon>Agaricineae</taxon>
        <taxon>Strophariaceae</taxon>
        <taxon>Galerina</taxon>
    </lineage>
</organism>
<proteinExistence type="predicted"/>